<dbReference type="Gene3D" id="2.40.128.110">
    <property type="entry name" value="Lipid/polyisoprenoid-binding, YceI-like"/>
    <property type="match status" value="1"/>
</dbReference>
<evidence type="ECO:0000313" key="4">
    <source>
        <dbReference type="Proteomes" id="UP000608024"/>
    </source>
</evidence>
<reference evidence="3" key="2">
    <citation type="submission" date="2020-09" db="EMBL/GenBank/DDBJ databases">
        <authorList>
            <person name="Sun Q."/>
            <person name="Ohkuma M."/>
        </authorList>
    </citation>
    <scope>NUCLEOTIDE SEQUENCE</scope>
    <source>
        <strain evidence="3">JCM 4784</strain>
    </source>
</reference>
<dbReference type="RefSeq" id="WP_190135619.1">
    <property type="nucleotide sequence ID" value="NZ_BNBT01000022.1"/>
</dbReference>
<dbReference type="Proteomes" id="UP000608024">
    <property type="component" value="Unassembled WGS sequence"/>
</dbReference>
<evidence type="ECO:0000259" key="2">
    <source>
        <dbReference type="SMART" id="SM00867"/>
    </source>
</evidence>
<reference evidence="3" key="1">
    <citation type="journal article" date="2014" name="Int. J. Syst. Evol. Microbiol.">
        <title>Complete genome sequence of Corynebacterium casei LMG S-19264T (=DSM 44701T), isolated from a smear-ripened cheese.</title>
        <authorList>
            <consortium name="US DOE Joint Genome Institute (JGI-PGF)"/>
            <person name="Walter F."/>
            <person name="Albersmeier A."/>
            <person name="Kalinowski J."/>
            <person name="Ruckert C."/>
        </authorList>
    </citation>
    <scope>NUCLEOTIDE SEQUENCE</scope>
    <source>
        <strain evidence="3">JCM 4784</strain>
    </source>
</reference>
<dbReference type="Pfam" id="PF04264">
    <property type="entry name" value="YceI"/>
    <property type="match status" value="1"/>
</dbReference>
<dbReference type="PANTHER" id="PTHR34406">
    <property type="entry name" value="PROTEIN YCEI"/>
    <property type="match status" value="1"/>
</dbReference>
<evidence type="ECO:0000256" key="1">
    <source>
        <dbReference type="ARBA" id="ARBA00008812"/>
    </source>
</evidence>
<dbReference type="PANTHER" id="PTHR34406:SF1">
    <property type="entry name" value="PROTEIN YCEI"/>
    <property type="match status" value="1"/>
</dbReference>
<dbReference type="SUPFAM" id="SSF101874">
    <property type="entry name" value="YceI-like"/>
    <property type="match status" value="1"/>
</dbReference>
<protein>
    <submittedName>
        <fullName evidence="3">Polyisoprenoid-binding protein</fullName>
    </submittedName>
</protein>
<comment type="caution">
    <text evidence="3">The sequence shown here is derived from an EMBL/GenBank/DDBJ whole genome shotgun (WGS) entry which is preliminary data.</text>
</comment>
<sequence length="182" mass="19872">MSTVLRPDELTGDYVFDTARTRVAFVARHTMSTRVRGHFAAFAGGARLDADDPARSRAWLTVEARSIHTGNRQRDDLVWGKFLDGDRHPALSFTSTGVTRHDETRYTVAGDLAVRDVVRQVALDLALTGGGTDADGGFHVAFKGGATIDRKGWGVNWNALTSLMVAPRVVLELDVVAVRKPR</sequence>
<feature type="domain" description="Lipid/polyisoprenoid-binding YceI-like" evidence="2">
    <location>
        <begin position="13"/>
        <end position="178"/>
    </location>
</feature>
<dbReference type="InterPro" id="IPR007372">
    <property type="entry name" value="Lipid/polyisoprenoid-bd_YceI"/>
</dbReference>
<dbReference type="EMBL" id="BNBT01000022">
    <property type="protein sequence ID" value="GHE51214.1"/>
    <property type="molecule type" value="Genomic_DNA"/>
</dbReference>
<proteinExistence type="inferred from homology"/>
<dbReference type="InterPro" id="IPR036761">
    <property type="entry name" value="TTHA0802/YceI-like_sf"/>
</dbReference>
<dbReference type="SMART" id="SM00867">
    <property type="entry name" value="YceI"/>
    <property type="match status" value="1"/>
</dbReference>
<gene>
    <name evidence="3" type="ORF">GCM10018785_21200</name>
</gene>
<organism evidence="3 4">
    <name type="scientific">Streptomyces longispororuber</name>
    <dbReference type="NCBI Taxonomy" id="68230"/>
    <lineage>
        <taxon>Bacteria</taxon>
        <taxon>Bacillati</taxon>
        <taxon>Actinomycetota</taxon>
        <taxon>Actinomycetes</taxon>
        <taxon>Kitasatosporales</taxon>
        <taxon>Streptomycetaceae</taxon>
        <taxon>Streptomyces</taxon>
    </lineage>
</organism>
<keyword evidence="4" id="KW-1185">Reference proteome</keyword>
<evidence type="ECO:0000313" key="3">
    <source>
        <dbReference type="EMBL" id="GHE51214.1"/>
    </source>
</evidence>
<dbReference type="AlphaFoldDB" id="A0A919DIK6"/>
<comment type="similarity">
    <text evidence="1">Belongs to the UPF0312 family.</text>
</comment>
<accession>A0A919DIK6</accession>
<name>A0A919DIK6_9ACTN</name>